<keyword evidence="4" id="KW-0964">Secreted</keyword>
<evidence type="ECO:0000256" key="2">
    <source>
        <dbReference type="ARBA" id="ARBA00004613"/>
    </source>
</evidence>
<dbReference type="CDD" id="cd00041">
    <property type="entry name" value="CUB"/>
    <property type="match status" value="1"/>
</dbReference>
<comment type="subcellular location">
    <subcellularLocation>
        <location evidence="1">Cytoplasm</location>
    </subcellularLocation>
    <subcellularLocation>
        <location evidence="2">Secreted</location>
    </subcellularLocation>
</comment>
<evidence type="ECO:0000256" key="6">
    <source>
        <dbReference type="ARBA" id="ARBA00022729"/>
    </source>
</evidence>
<dbReference type="Gene3D" id="2.60.120.290">
    <property type="entry name" value="Spermadhesin, CUB domain"/>
    <property type="match status" value="1"/>
</dbReference>
<dbReference type="PANTHER" id="PTHR24251">
    <property type="entry name" value="OVOCHYMASE-RELATED"/>
    <property type="match status" value="1"/>
</dbReference>
<accession>A0A8B6BN91</accession>
<dbReference type="GO" id="GO:0005576">
    <property type="term" value="C:extracellular region"/>
    <property type="evidence" value="ECO:0007669"/>
    <property type="project" value="UniProtKB-SubCell"/>
</dbReference>
<keyword evidence="5 11" id="KW-0245">EGF-like domain</keyword>
<evidence type="ECO:0000259" key="12">
    <source>
        <dbReference type="PROSITE" id="PS01180"/>
    </source>
</evidence>
<gene>
    <name evidence="14" type="ORF">MGAL_10B027684</name>
</gene>
<evidence type="ECO:0000256" key="8">
    <source>
        <dbReference type="ARBA" id="ARBA00022837"/>
    </source>
</evidence>
<evidence type="ECO:0000256" key="7">
    <source>
        <dbReference type="ARBA" id="ARBA00022737"/>
    </source>
</evidence>
<feature type="disulfide bond" evidence="11">
    <location>
        <begin position="69"/>
        <end position="78"/>
    </location>
</feature>
<dbReference type="InterPro" id="IPR000152">
    <property type="entry name" value="EGF-type_Asp/Asn_hydroxyl_site"/>
</dbReference>
<name>A0A8B6BN91_MYTGA</name>
<sequence>MEGSFYTDIVGWKMDKDQCTPNPCEVGQKCISAMYNNHICLSFDAPCDVHPCLNNGVCRNMVNSYKCICPNGYHGNDCENTPCDVYPCLNNGECRNIISGYICNCPEGYDGDNCEWNNRLFTESSDILSSPNYPGNYTNNLKYKYFIRVQVGQRITLTFSRIVTEKCCDYVQVFEGSTISDSPLLKFSGSSSSSRTVRSTGNNMLVLFTSDGSVTGNGFYATYYSHS</sequence>
<keyword evidence="15" id="KW-1185">Reference proteome</keyword>
<dbReference type="SMART" id="SM00042">
    <property type="entry name" value="CUB"/>
    <property type="match status" value="1"/>
</dbReference>
<feature type="domain" description="EGF-like" evidence="13">
    <location>
        <begin position="43"/>
        <end position="79"/>
    </location>
</feature>
<evidence type="ECO:0000259" key="13">
    <source>
        <dbReference type="PROSITE" id="PS50026"/>
    </source>
</evidence>
<dbReference type="Pfam" id="PF00431">
    <property type="entry name" value="CUB"/>
    <property type="match status" value="1"/>
</dbReference>
<evidence type="ECO:0000256" key="11">
    <source>
        <dbReference type="PROSITE-ProRule" id="PRU00076"/>
    </source>
</evidence>
<dbReference type="PROSITE" id="PS01186">
    <property type="entry name" value="EGF_2"/>
    <property type="match status" value="2"/>
</dbReference>
<keyword evidence="9 11" id="KW-1015">Disulfide bond</keyword>
<dbReference type="EMBL" id="UYJE01000384">
    <property type="protein sequence ID" value="VDH92805.1"/>
    <property type="molecule type" value="Genomic_DNA"/>
</dbReference>
<dbReference type="PROSITE" id="PS50026">
    <property type="entry name" value="EGF_3"/>
    <property type="match status" value="2"/>
</dbReference>
<dbReference type="GO" id="GO:0005509">
    <property type="term" value="F:calcium ion binding"/>
    <property type="evidence" value="ECO:0007669"/>
    <property type="project" value="InterPro"/>
</dbReference>
<dbReference type="Proteomes" id="UP000596742">
    <property type="component" value="Unassembled WGS sequence"/>
</dbReference>
<dbReference type="PROSITE" id="PS00010">
    <property type="entry name" value="ASX_HYDROXYL"/>
    <property type="match status" value="2"/>
</dbReference>
<dbReference type="InterPro" id="IPR000859">
    <property type="entry name" value="CUB_dom"/>
</dbReference>
<comment type="caution">
    <text evidence="11">Lacks conserved residue(s) required for the propagation of feature annotation.</text>
</comment>
<evidence type="ECO:0000256" key="5">
    <source>
        <dbReference type="ARBA" id="ARBA00022536"/>
    </source>
</evidence>
<feature type="domain" description="CUB" evidence="12">
    <location>
        <begin position="114"/>
        <end position="226"/>
    </location>
</feature>
<proteinExistence type="predicted"/>
<dbReference type="PROSITE" id="PS01180">
    <property type="entry name" value="CUB"/>
    <property type="match status" value="1"/>
</dbReference>
<dbReference type="FunFam" id="2.60.120.290:FF:000005">
    <property type="entry name" value="Procollagen C-endopeptidase enhancer 1"/>
    <property type="match status" value="1"/>
</dbReference>
<keyword evidence="3" id="KW-0963">Cytoplasm</keyword>
<protein>
    <submittedName>
        <fullName evidence="14">Uncharacterized protein</fullName>
    </submittedName>
</protein>
<evidence type="ECO:0000256" key="10">
    <source>
        <dbReference type="ARBA" id="ARBA00023180"/>
    </source>
</evidence>
<evidence type="ECO:0000313" key="14">
    <source>
        <dbReference type="EMBL" id="VDH92805.1"/>
    </source>
</evidence>
<dbReference type="Gene3D" id="2.10.25.10">
    <property type="entry name" value="Laminin"/>
    <property type="match status" value="2"/>
</dbReference>
<reference evidence="14" key="1">
    <citation type="submission" date="2018-11" db="EMBL/GenBank/DDBJ databases">
        <authorList>
            <person name="Alioto T."/>
            <person name="Alioto T."/>
        </authorList>
    </citation>
    <scope>NUCLEOTIDE SEQUENCE</scope>
</reference>
<keyword evidence="6" id="KW-0732">Signal</keyword>
<dbReference type="OrthoDB" id="6162994at2759"/>
<keyword evidence="10" id="KW-0325">Glycoprotein</keyword>
<keyword evidence="7" id="KW-0677">Repeat</keyword>
<keyword evidence="8" id="KW-0106">Calcium</keyword>
<dbReference type="SUPFAM" id="SSF57196">
    <property type="entry name" value="EGF/Laminin"/>
    <property type="match status" value="2"/>
</dbReference>
<dbReference type="SUPFAM" id="SSF49854">
    <property type="entry name" value="Spermadhesin, CUB domain"/>
    <property type="match status" value="1"/>
</dbReference>
<feature type="domain" description="EGF-like" evidence="13">
    <location>
        <begin position="80"/>
        <end position="115"/>
    </location>
</feature>
<evidence type="ECO:0000256" key="1">
    <source>
        <dbReference type="ARBA" id="ARBA00004496"/>
    </source>
</evidence>
<dbReference type="PROSITE" id="PS00022">
    <property type="entry name" value="EGF_1"/>
    <property type="match status" value="2"/>
</dbReference>
<evidence type="ECO:0000256" key="9">
    <source>
        <dbReference type="ARBA" id="ARBA00023157"/>
    </source>
</evidence>
<dbReference type="Pfam" id="PF00008">
    <property type="entry name" value="EGF"/>
    <property type="match status" value="2"/>
</dbReference>
<evidence type="ECO:0000313" key="15">
    <source>
        <dbReference type="Proteomes" id="UP000596742"/>
    </source>
</evidence>
<organism evidence="14 15">
    <name type="scientific">Mytilus galloprovincialis</name>
    <name type="common">Mediterranean mussel</name>
    <dbReference type="NCBI Taxonomy" id="29158"/>
    <lineage>
        <taxon>Eukaryota</taxon>
        <taxon>Metazoa</taxon>
        <taxon>Spiralia</taxon>
        <taxon>Lophotrochozoa</taxon>
        <taxon>Mollusca</taxon>
        <taxon>Bivalvia</taxon>
        <taxon>Autobranchia</taxon>
        <taxon>Pteriomorphia</taxon>
        <taxon>Mytilida</taxon>
        <taxon>Mytiloidea</taxon>
        <taxon>Mytilidae</taxon>
        <taxon>Mytilinae</taxon>
        <taxon>Mytilus</taxon>
    </lineage>
</organism>
<evidence type="ECO:0000256" key="4">
    <source>
        <dbReference type="ARBA" id="ARBA00022525"/>
    </source>
</evidence>
<dbReference type="SMART" id="SM00179">
    <property type="entry name" value="EGF_CA"/>
    <property type="match status" value="2"/>
</dbReference>
<dbReference type="GO" id="GO:0005737">
    <property type="term" value="C:cytoplasm"/>
    <property type="evidence" value="ECO:0007669"/>
    <property type="project" value="UniProtKB-SubCell"/>
</dbReference>
<dbReference type="FunFam" id="2.10.25.10:FF:000425">
    <property type="entry name" value="Eyes shut homolog"/>
    <property type="match status" value="1"/>
</dbReference>
<dbReference type="SMART" id="SM00181">
    <property type="entry name" value="EGF"/>
    <property type="match status" value="2"/>
</dbReference>
<dbReference type="FunFam" id="2.10.25.10:FF:000031">
    <property type="entry name" value="neurogenic locus notch homolog protein 3"/>
    <property type="match status" value="1"/>
</dbReference>
<feature type="disulfide bond" evidence="11">
    <location>
        <begin position="105"/>
        <end position="114"/>
    </location>
</feature>
<dbReference type="InterPro" id="IPR035914">
    <property type="entry name" value="Sperma_CUB_dom_sf"/>
</dbReference>
<dbReference type="InterPro" id="IPR000742">
    <property type="entry name" value="EGF"/>
</dbReference>
<comment type="caution">
    <text evidence="14">The sequence shown here is derived from an EMBL/GenBank/DDBJ whole genome shotgun (WGS) entry which is preliminary data.</text>
</comment>
<dbReference type="AlphaFoldDB" id="A0A8B6BN91"/>
<dbReference type="CDD" id="cd00054">
    <property type="entry name" value="EGF_CA"/>
    <property type="match status" value="2"/>
</dbReference>
<dbReference type="InterPro" id="IPR001881">
    <property type="entry name" value="EGF-like_Ca-bd_dom"/>
</dbReference>
<evidence type="ECO:0000256" key="3">
    <source>
        <dbReference type="ARBA" id="ARBA00022490"/>
    </source>
</evidence>